<dbReference type="EMBL" id="ABONVU020000013">
    <property type="protein sequence ID" value="EMJ5255074.1"/>
    <property type="molecule type" value="Genomic_DNA"/>
</dbReference>
<dbReference type="Proteomes" id="UP001180189">
    <property type="component" value="Chromosome"/>
</dbReference>
<protein>
    <submittedName>
        <fullName evidence="5">Uncharacterized protein</fullName>
    </submittedName>
</protein>
<reference evidence="4 8" key="3">
    <citation type="submission" date="2019-10" db="EMBL/GenBank/DDBJ databases">
        <title>Antimicrobial-resistant enteric bacteria are widely distributed amongst people, animals and the environment in northern Tanzania.</title>
        <authorList>
            <person name="Subbiah M."/>
            <person name="Call D.R."/>
        </authorList>
    </citation>
    <scope>NUCLEOTIDE SEQUENCE [LARGE SCALE GENOMIC DNA]</scope>
    <source>
        <strain evidence="4 8">TzEc067</strain>
    </source>
</reference>
<dbReference type="EMBL" id="WSGM01000003">
    <property type="protein sequence ID" value="KAE9733528.1"/>
    <property type="molecule type" value="Genomic_DNA"/>
</dbReference>
<dbReference type="EMBL" id="DABBJX010000010">
    <property type="protein sequence ID" value="HAH4524536.1"/>
    <property type="molecule type" value="Genomic_DNA"/>
</dbReference>
<name>A0A061YC46_ECOLX</name>
<evidence type="ECO:0000313" key="8">
    <source>
        <dbReference type="Proteomes" id="UP000437875"/>
    </source>
</evidence>
<dbReference type="Proteomes" id="UP000437875">
    <property type="component" value="Unassembled WGS sequence"/>
</dbReference>
<accession>A0A061YC46</accession>
<evidence type="ECO:0000313" key="5">
    <source>
        <dbReference type="EMBL" id="RXC98896.1"/>
    </source>
</evidence>
<dbReference type="Proteomes" id="UP000288730">
    <property type="component" value="Unassembled WGS sequence"/>
</dbReference>
<sequence length="140" mass="15948">MTRVVIALLFLAGCTSQMKYSNVVRIRNVCSSDINVFIPEYVFGGNVIKQHHIYLPVNGIDVLSYFYTENINDGFQYEEAFTVNKDSSGNFDYPFVILSSGREKKFGKNDLIELSRDISTKDDKKHGVVKYMIDSQNICP</sequence>
<reference evidence="1" key="6">
    <citation type="submission" date="2024-02" db="EMBL/GenBank/DDBJ databases">
        <authorList>
            <consortium name="Clinical and Environmental Microbiology Branch: Whole genome sequencing antimicrobial resistance pathogens in the healthcare setting"/>
        </authorList>
    </citation>
    <scope>NUCLEOTIDE SEQUENCE</scope>
    <source>
        <strain evidence="1">1924188</strain>
    </source>
</reference>
<dbReference type="EMBL" id="CP107128">
    <property type="protein sequence ID" value="WLM94819.1"/>
    <property type="molecule type" value="Genomic_DNA"/>
</dbReference>
<proteinExistence type="predicted"/>
<dbReference type="EMBL" id="DABCJL010000003">
    <property type="protein sequence ID" value="HAH7768243.1"/>
    <property type="molecule type" value="Genomic_DNA"/>
</dbReference>
<gene>
    <name evidence="5" type="ORF">EPS76_28250</name>
    <name evidence="4" type="ORF">GP711_06910</name>
    <name evidence="2" type="ORF">GRC73_11005</name>
    <name evidence="3" type="ORF">HIE29_001649</name>
    <name evidence="6" type="ORF">OGM49_19350</name>
    <name evidence="1" type="ORF">R8O40_003344</name>
</gene>
<evidence type="ECO:0000313" key="1">
    <source>
        <dbReference type="EMBL" id="EMJ5255074.1"/>
    </source>
</evidence>
<reference evidence="3" key="4">
    <citation type="submission" date="2020-01" db="EMBL/GenBank/DDBJ databases">
        <authorList>
            <consortium name="NCBI Pathogen Detection Project"/>
        </authorList>
    </citation>
    <scope>NUCLEOTIDE SEQUENCE</scope>
    <source>
        <strain evidence="3">C0382</strain>
        <strain evidence="2">EC00763</strain>
    </source>
</reference>
<evidence type="ECO:0000313" key="3">
    <source>
        <dbReference type="EMBL" id="HAH7768243.1"/>
    </source>
</evidence>
<reference evidence="6" key="5">
    <citation type="journal article" date="2023" name="Microorganisms">
        <title>Comparative Genomic Analysis of ST131 Subclade C2 of ESBL-Producing E. coli Isolates from Patients with Recurrent and Sporadic Urinary Tract Infections.</title>
        <authorList>
            <person name="Jaen-Luchoro D."/>
            <person name="Kahnamouei A."/>
            <person name="Yazdanshenas S."/>
            <person name="Lindblom A."/>
            <person name="Samuelsson E."/>
            <person name="Ahren C."/>
            <person name="Karami N."/>
        </authorList>
    </citation>
    <scope>NUCLEOTIDE SEQUENCE</scope>
    <source>
        <strain evidence="6">S7</strain>
    </source>
</reference>
<evidence type="ECO:0000313" key="2">
    <source>
        <dbReference type="EMBL" id="HAH4524536.1"/>
    </source>
</evidence>
<dbReference type="AlphaFoldDB" id="A0A061YC46"/>
<dbReference type="Proteomes" id="UP001285616">
    <property type="component" value="Unassembled WGS sequence"/>
</dbReference>
<dbReference type="RefSeq" id="WP_000199056.1">
    <property type="nucleotide sequence ID" value="NZ_AP018784.2"/>
</dbReference>
<dbReference type="Proteomes" id="UP000843571">
    <property type="component" value="Unassembled WGS sequence"/>
</dbReference>
<evidence type="ECO:0000313" key="4">
    <source>
        <dbReference type="EMBL" id="KAE9733528.1"/>
    </source>
</evidence>
<reference evidence="2" key="1">
    <citation type="journal article" date="2018" name="Genome Biol.">
        <title>SKESA: strategic k-mer extension for scrupulous assemblies.</title>
        <authorList>
            <person name="Souvorov A."/>
            <person name="Agarwala R."/>
            <person name="Lipman D.J."/>
        </authorList>
    </citation>
    <scope>NUCLEOTIDE SEQUENCE [LARGE SCALE GENOMIC DNA]</scope>
    <source>
        <strain evidence="3">C0382</strain>
        <strain evidence="2">EC00763</strain>
    </source>
</reference>
<dbReference type="EMBL" id="SCJN01000551">
    <property type="protein sequence ID" value="RXC98896.1"/>
    <property type="molecule type" value="Genomic_DNA"/>
</dbReference>
<organism evidence="5 7">
    <name type="scientific">Escherichia coli</name>
    <dbReference type="NCBI Taxonomy" id="562"/>
    <lineage>
        <taxon>Bacteria</taxon>
        <taxon>Pseudomonadati</taxon>
        <taxon>Pseudomonadota</taxon>
        <taxon>Gammaproteobacteria</taxon>
        <taxon>Enterobacterales</taxon>
        <taxon>Enterobacteriaceae</taxon>
        <taxon>Escherichia</taxon>
    </lineage>
</organism>
<evidence type="ECO:0000313" key="6">
    <source>
        <dbReference type="EMBL" id="WLM94819.1"/>
    </source>
</evidence>
<reference evidence="5 7" key="2">
    <citation type="submission" date="2019-01" db="EMBL/GenBank/DDBJ databases">
        <title>Genomic analysis of febrile catheter-associated UTI E. coli isolates.</title>
        <authorList>
            <person name="Potter R."/>
            <person name="Zou Z."/>
            <person name="Henderson J."/>
            <person name="Dantas G."/>
        </authorList>
    </citation>
    <scope>NUCLEOTIDE SEQUENCE [LARGE SCALE GENOMIC DNA]</scope>
    <source>
        <strain evidence="5 7">29_CAASB</strain>
    </source>
</reference>
<evidence type="ECO:0000313" key="7">
    <source>
        <dbReference type="Proteomes" id="UP000288730"/>
    </source>
</evidence>